<dbReference type="InterPro" id="IPR025722">
    <property type="entry name" value="TetR"/>
</dbReference>
<sequence length="221" mass="25502">MERKPKRRTPERILDTALKLFNTYGEPGVTTTAIADEMNISPGNLYYHYRCKDKIVEALFAAYRAEIEHTLAAPEQRPVHAEDAWLFLHLIFEAIHKYRFIYRDINEITSRYRVLGAQFKRILAHKRRTAAAILTGLVKAGELRASPQDVEALAVNMTVIATYWLSYELARNPHNDEDAQEEKEESRALARGAFHVISLAAPYLAPRERELFDDLSKRYLN</sequence>
<dbReference type="Pfam" id="PF13972">
    <property type="entry name" value="TetR"/>
    <property type="match status" value="1"/>
</dbReference>
<feature type="DNA-binding region" description="H-T-H motif" evidence="2">
    <location>
        <begin position="30"/>
        <end position="49"/>
    </location>
</feature>
<dbReference type="InterPro" id="IPR050624">
    <property type="entry name" value="HTH-type_Tx_Regulator"/>
</dbReference>
<dbReference type="Gene3D" id="1.10.357.10">
    <property type="entry name" value="Tetracycline Repressor, domain 2"/>
    <property type="match status" value="1"/>
</dbReference>
<dbReference type="InterPro" id="IPR009057">
    <property type="entry name" value="Homeodomain-like_sf"/>
</dbReference>
<evidence type="ECO:0000313" key="4">
    <source>
        <dbReference type="EMBL" id="MTV30036.1"/>
    </source>
</evidence>
<gene>
    <name evidence="4" type="ORF">GJ654_03400</name>
</gene>
<accession>A0A6N8DJL1</accession>
<reference evidence="4 5" key="1">
    <citation type="submission" date="2019-11" db="EMBL/GenBank/DDBJ databases">
        <title>Whole-genome sequence of a Rhodoblastus acidophilus DSM 142.</title>
        <authorList>
            <person name="Kyndt J.A."/>
            <person name="Meyer T.E."/>
        </authorList>
    </citation>
    <scope>NUCLEOTIDE SEQUENCE [LARGE SCALE GENOMIC DNA]</scope>
    <source>
        <strain evidence="4 5">DSM 142</strain>
    </source>
</reference>
<dbReference type="PANTHER" id="PTHR43479:SF12">
    <property type="entry name" value="TRANSCRIPTIONAL REGULATORY PROTEIN"/>
    <property type="match status" value="1"/>
</dbReference>
<dbReference type="GO" id="GO:0003677">
    <property type="term" value="F:DNA binding"/>
    <property type="evidence" value="ECO:0007669"/>
    <property type="project" value="UniProtKB-UniRule"/>
</dbReference>
<feature type="domain" description="HTH tetR-type" evidence="3">
    <location>
        <begin position="7"/>
        <end position="67"/>
    </location>
</feature>
<dbReference type="RefSeq" id="WP_155444696.1">
    <property type="nucleotide sequence ID" value="NZ_JAOQNR010000002.1"/>
</dbReference>
<comment type="caution">
    <text evidence="4">The sequence shown here is derived from an EMBL/GenBank/DDBJ whole genome shotgun (WGS) entry which is preliminary data.</text>
</comment>
<dbReference type="PRINTS" id="PR00455">
    <property type="entry name" value="HTHTETR"/>
</dbReference>
<name>A0A6N8DJL1_RHOAC</name>
<dbReference type="PROSITE" id="PS50977">
    <property type="entry name" value="HTH_TETR_2"/>
    <property type="match status" value="1"/>
</dbReference>
<dbReference type="InterPro" id="IPR001647">
    <property type="entry name" value="HTH_TetR"/>
</dbReference>
<dbReference type="AlphaFoldDB" id="A0A6N8DJL1"/>
<organism evidence="4 5">
    <name type="scientific">Rhodoblastus acidophilus</name>
    <name type="common">Rhodopseudomonas acidophila</name>
    <dbReference type="NCBI Taxonomy" id="1074"/>
    <lineage>
        <taxon>Bacteria</taxon>
        <taxon>Pseudomonadati</taxon>
        <taxon>Pseudomonadota</taxon>
        <taxon>Alphaproteobacteria</taxon>
        <taxon>Hyphomicrobiales</taxon>
        <taxon>Rhodoblastaceae</taxon>
        <taxon>Rhodoblastus</taxon>
    </lineage>
</organism>
<protein>
    <submittedName>
        <fullName evidence="4">TetR family transcriptional regulator</fullName>
    </submittedName>
</protein>
<evidence type="ECO:0000313" key="5">
    <source>
        <dbReference type="Proteomes" id="UP000439113"/>
    </source>
</evidence>
<dbReference type="Proteomes" id="UP000439113">
    <property type="component" value="Unassembled WGS sequence"/>
</dbReference>
<dbReference type="OrthoDB" id="9811084at2"/>
<dbReference type="SUPFAM" id="SSF46689">
    <property type="entry name" value="Homeodomain-like"/>
    <property type="match status" value="1"/>
</dbReference>
<dbReference type="EMBL" id="WNKS01000002">
    <property type="protein sequence ID" value="MTV30036.1"/>
    <property type="molecule type" value="Genomic_DNA"/>
</dbReference>
<evidence type="ECO:0000256" key="2">
    <source>
        <dbReference type="PROSITE-ProRule" id="PRU00335"/>
    </source>
</evidence>
<dbReference type="PANTHER" id="PTHR43479">
    <property type="entry name" value="ACREF/ENVCD OPERON REPRESSOR-RELATED"/>
    <property type="match status" value="1"/>
</dbReference>
<keyword evidence="1 2" id="KW-0238">DNA-binding</keyword>
<proteinExistence type="predicted"/>
<evidence type="ECO:0000259" key="3">
    <source>
        <dbReference type="PROSITE" id="PS50977"/>
    </source>
</evidence>
<dbReference type="Pfam" id="PF00440">
    <property type="entry name" value="TetR_N"/>
    <property type="match status" value="1"/>
</dbReference>
<evidence type="ECO:0000256" key="1">
    <source>
        <dbReference type="ARBA" id="ARBA00023125"/>
    </source>
</evidence>